<dbReference type="Gene3D" id="1.20.1250.20">
    <property type="entry name" value="MFS general substrate transporter like domains"/>
    <property type="match status" value="2"/>
</dbReference>
<keyword evidence="3 6" id="KW-0812">Transmembrane</keyword>
<evidence type="ECO:0000256" key="1">
    <source>
        <dbReference type="ARBA" id="ARBA00004651"/>
    </source>
</evidence>
<feature type="transmembrane region" description="Helical" evidence="6">
    <location>
        <begin position="255"/>
        <end position="276"/>
    </location>
</feature>
<evidence type="ECO:0000313" key="9">
    <source>
        <dbReference type="Proteomes" id="UP000502196"/>
    </source>
</evidence>
<evidence type="ECO:0000256" key="6">
    <source>
        <dbReference type="SAM" id="Phobius"/>
    </source>
</evidence>
<feature type="transmembrane region" description="Helical" evidence="6">
    <location>
        <begin position="172"/>
        <end position="190"/>
    </location>
</feature>
<dbReference type="PANTHER" id="PTHR11662:SF399">
    <property type="entry name" value="FI19708P1-RELATED"/>
    <property type="match status" value="1"/>
</dbReference>
<dbReference type="EMBL" id="LR792683">
    <property type="protein sequence ID" value="CAB3392345.1"/>
    <property type="molecule type" value="Genomic_DNA"/>
</dbReference>
<proteinExistence type="predicted"/>
<organism evidence="8 9">
    <name type="scientific">Kyrpidia spormannii</name>
    <dbReference type="NCBI Taxonomy" id="2055160"/>
    <lineage>
        <taxon>Bacteria</taxon>
        <taxon>Bacillati</taxon>
        <taxon>Bacillota</taxon>
        <taxon>Bacilli</taxon>
        <taxon>Bacillales</taxon>
        <taxon>Alicyclobacillaceae</taxon>
        <taxon>Kyrpidia</taxon>
    </lineage>
</organism>
<feature type="transmembrane region" description="Helical" evidence="6">
    <location>
        <begin position="353"/>
        <end position="373"/>
    </location>
</feature>
<name>A0A6F9E7B8_9BACL</name>
<feature type="transmembrane region" description="Helical" evidence="6">
    <location>
        <begin position="139"/>
        <end position="160"/>
    </location>
</feature>
<dbReference type="GO" id="GO:0005886">
    <property type="term" value="C:plasma membrane"/>
    <property type="evidence" value="ECO:0007669"/>
    <property type="project" value="UniProtKB-SubCell"/>
</dbReference>
<evidence type="ECO:0000256" key="2">
    <source>
        <dbReference type="ARBA" id="ARBA00022448"/>
    </source>
</evidence>
<dbReference type="InterPro" id="IPR036259">
    <property type="entry name" value="MFS_trans_sf"/>
</dbReference>
<dbReference type="InterPro" id="IPR011701">
    <property type="entry name" value="MFS"/>
</dbReference>
<dbReference type="RefSeq" id="WP_170085349.1">
    <property type="nucleotide sequence ID" value="NZ_CP047972.1"/>
</dbReference>
<dbReference type="GO" id="GO:0022857">
    <property type="term" value="F:transmembrane transporter activity"/>
    <property type="evidence" value="ECO:0007669"/>
    <property type="project" value="InterPro"/>
</dbReference>
<dbReference type="AlphaFoldDB" id="A0A6F9E7B8"/>
<feature type="transmembrane region" description="Helical" evidence="6">
    <location>
        <begin position="296"/>
        <end position="314"/>
    </location>
</feature>
<dbReference type="InterPro" id="IPR020846">
    <property type="entry name" value="MFS_dom"/>
</dbReference>
<gene>
    <name evidence="8" type="ORF">COOX1_1364</name>
</gene>
<evidence type="ECO:0000256" key="4">
    <source>
        <dbReference type="ARBA" id="ARBA00022989"/>
    </source>
</evidence>
<keyword evidence="2" id="KW-0813">Transport</keyword>
<sequence>MRSHFSGYKGWVLFLVFSGTLINAVDRSSLATANTFIAQDLHLSLETMGWVLSAFGWTYLIFNIPAGWLSDRFGTKKVYGIAAFVWSLASAMTGMAKGLGVLLFSRGLVGVGEAANFPAATKVITEHFEESERGTATGIYLAGLRLGFALTPGLMVGLMVAFGSKAHPDWRMAFYITGLGSLLWVVLWMFTYREHRGPKSVTGGVGGEQRVLVGSLLKYRNTWAIIFIKFFQDYLYYLFLTWLPGYLIKGRHLDLGHVAFYATLPWIAGMLAQPLIGILSDALIRRGYNVTKVKKTLIVIVQLVSVSVIGAAYAQSAVTAAWLLVLSMAAESASTAILWSIPQDLAPPGAAGSLGGIMNTAGALASIVAPALTGYIAQVFGFTPALVLGGLVMVAAALCVIFFLGGIEQLPFSSELYKPLPNAGK</sequence>
<dbReference type="PROSITE" id="PS50850">
    <property type="entry name" value="MFS"/>
    <property type="match status" value="1"/>
</dbReference>
<comment type="subcellular location">
    <subcellularLocation>
        <location evidence="1">Cell membrane</location>
        <topology evidence="1">Multi-pass membrane protein</topology>
    </subcellularLocation>
</comment>
<dbReference type="Pfam" id="PF07690">
    <property type="entry name" value="MFS_1"/>
    <property type="match status" value="1"/>
</dbReference>
<protein>
    <submittedName>
        <fullName evidence="8">Sugar phosphate permease</fullName>
    </submittedName>
</protein>
<feature type="transmembrane region" description="Helical" evidence="6">
    <location>
        <begin position="222"/>
        <end position="243"/>
    </location>
</feature>
<keyword evidence="5 6" id="KW-0472">Membrane</keyword>
<evidence type="ECO:0000259" key="7">
    <source>
        <dbReference type="PROSITE" id="PS50850"/>
    </source>
</evidence>
<accession>A0A6F9E7B8</accession>
<dbReference type="PANTHER" id="PTHR11662">
    <property type="entry name" value="SOLUTE CARRIER FAMILY 17"/>
    <property type="match status" value="1"/>
</dbReference>
<dbReference type="CDD" id="cd17319">
    <property type="entry name" value="MFS_ExuT_GudP_like"/>
    <property type="match status" value="1"/>
</dbReference>
<dbReference type="InterPro" id="IPR050382">
    <property type="entry name" value="MFS_Na/Anion_cotransporter"/>
</dbReference>
<feature type="transmembrane region" description="Helical" evidence="6">
    <location>
        <begin position="385"/>
        <end position="407"/>
    </location>
</feature>
<evidence type="ECO:0000313" key="8">
    <source>
        <dbReference type="EMBL" id="CAB3392345.1"/>
    </source>
</evidence>
<reference evidence="8 9" key="1">
    <citation type="submission" date="2020-04" db="EMBL/GenBank/DDBJ databases">
        <authorList>
            <person name="Hogendoorn C."/>
        </authorList>
    </citation>
    <scope>NUCLEOTIDE SEQUENCE [LARGE SCALE GENOMIC DNA]</scope>
    <source>
        <strain evidence="8">COOX1</strain>
    </source>
</reference>
<evidence type="ECO:0000256" key="3">
    <source>
        <dbReference type="ARBA" id="ARBA00022692"/>
    </source>
</evidence>
<dbReference type="Proteomes" id="UP000502196">
    <property type="component" value="Chromosome"/>
</dbReference>
<feature type="domain" description="Major facilitator superfamily (MFS) profile" evidence="7">
    <location>
        <begin position="12"/>
        <end position="408"/>
    </location>
</feature>
<dbReference type="SUPFAM" id="SSF103473">
    <property type="entry name" value="MFS general substrate transporter"/>
    <property type="match status" value="1"/>
</dbReference>
<evidence type="ECO:0000256" key="5">
    <source>
        <dbReference type="ARBA" id="ARBA00023136"/>
    </source>
</evidence>
<keyword evidence="4 6" id="KW-1133">Transmembrane helix</keyword>
<feature type="transmembrane region" description="Helical" evidence="6">
    <location>
        <begin position="49"/>
        <end position="69"/>
    </location>
</feature>